<dbReference type="EMBL" id="LYOZ01000016">
    <property type="protein sequence ID" value="OCH98225.1"/>
    <property type="molecule type" value="Genomic_DNA"/>
</dbReference>
<gene>
    <name evidence="1" type="ORF">A8135_11700</name>
</gene>
<proteinExistence type="predicted"/>
<keyword evidence="2" id="KW-1185">Reference proteome</keyword>
<dbReference type="RefSeq" id="WP_065620657.1">
    <property type="nucleotide sequence ID" value="NZ_LYOZ01000016.1"/>
</dbReference>
<comment type="caution">
    <text evidence="1">The sequence shown here is derived from an EMBL/GenBank/DDBJ whole genome shotgun (WGS) entry which is preliminary data.</text>
</comment>
<evidence type="ECO:0000313" key="2">
    <source>
        <dbReference type="Proteomes" id="UP000093336"/>
    </source>
</evidence>
<organism evidence="1 2">
    <name type="scientific">Legionella jamestowniensis</name>
    <dbReference type="NCBI Taxonomy" id="455"/>
    <lineage>
        <taxon>Bacteria</taxon>
        <taxon>Pseudomonadati</taxon>
        <taxon>Pseudomonadota</taxon>
        <taxon>Gammaproteobacteria</taxon>
        <taxon>Legionellales</taxon>
        <taxon>Legionellaceae</taxon>
        <taxon>Legionella</taxon>
    </lineage>
</organism>
<accession>A0ABX2Y1X0</accession>
<protein>
    <submittedName>
        <fullName evidence="1">Uncharacterized protein</fullName>
    </submittedName>
</protein>
<reference evidence="1 2" key="1">
    <citation type="submission" date="2016-05" db="EMBL/GenBank/DDBJ databases">
        <authorList>
            <person name="Prochazka B."/>
            <person name="Indra A."/>
            <person name="Hasenberger P."/>
            <person name="Blaschitz M."/>
            <person name="Wagner L."/>
            <person name="Wewalka G."/>
            <person name="Sorschag S."/>
            <person name="Schmid D."/>
            <person name="Ruppitsch W."/>
        </authorList>
    </citation>
    <scope>NUCLEOTIDE SEQUENCE [LARGE SCALE GENOMIC DNA]</scope>
    <source>
        <strain evidence="1 2">974010_12</strain>
    </source>
</reference>
<name>A0ABX2Y1X0_9GAMM</name>
<sequence>MPVLARTVRTPTDSKNLVIDLHSFQAKQANNIYHFFASQEVEHDNLTTYAAWPLYAYEAIAYQVPATAIVAAIKCSRKPLNNQLKVSCDYIDNRPKTSLDRSFTLDEKIILNPNFSVAYNLWTGKQPSNITSLDLSLEKDKAIELFEEAASKALETPNIHYGLGGKAL</sequence>
<dbReference type="Proteomes" id="UP000093336">
    <property type="component" value="Unassembled WGS sequence"/>
</dbReference>
<evidence type="ECO:0000313" key="1">
    <source>
        <dbReference type="EMBL" id="OCH98225.1"/>
    </source>
</evidence>